<evidence type="ECO:0000256" key="7">
    <source>
        <dbReference type="ARBA" id="ARBA00022833"/>
    </source>
</evidence>
<evidence type="ECO:0000256" key="4">
    <source>
        <dbReference type="ARBA" id="ARBA00022679"/>
    </source>
</evidence>
<evidence type="ECO:0000313" key="11">
    <source>
        <dbReference type="Proteomes" id="UP001432027"/>
    </source>
</evidence>
<comment type="subcellular location">
    <subcellularLocation>
        <location evidence="1">Chromosome</location>
    </subcellularLocation>
</comment>
<evidence type="ECO:0000313" key="10">
    <source>
        <dbReference type="EMBL" id="GMT05083.1"/>
    </source>
</evidence>
<dbReference type="GO" id="GO:0005694">
    <property type="term" value="C:chromosome"/>
    <property type="evidence" value="ECO:0007669"/>
    <property type="project" value="UniProtKB-SubCell"/>
</dbReference>
<protein>
    <recommendedName>
        <fullName evidence="9">SET domain-containing protein</fullName>
    </recommendedName>
</protein>
<dbReference type="AlphaFoldDB" id="A0AAV5UFC6"/>
<dbReference type="SMART" id="SM00317">
    <property type="entry name" value="SET"/>
    <property type="match status" value="1"/>
</dbReference>
<dbReference type="EMBL" id="BTSX01000006">
    <property type="protein sequence ID" value="GMT05083.1"/>
    <property type="molecule type" value="Genomic_DNA"/>
</dbReference>
<feature type="domain" description="SET" evidence="9">
    <location>
        <begin position="255"/>
        <end position="411"/>
    </location>
</feature>
<dbReference type="SUPFAM" id="SSF82199">
    <property type="entry name" value="SET domain"/>
    <property type="match status" value="1"/>
</dbReference>
<proteinExistence type="predicted"/>
<keyword evidence="3" id="KW-0489">Methyltransferase</keyword>
<feature type="compositionally biased region" description="Basic and acidic residues" evidence="8">
    <location>
        <begin position="492"/>
        <end position="501"/>
    </location>
</feature>
<reference evidence="10" key="1">
    <citation type="submission" date="2023-10" db="EMBL/GenBank/DDBJ databases">
        <title>Genome assembly of Pristionchus species.</title>
        <authorList>
            <person name="Yoshida K."/>
            <person name="Sommer R.J."/>
        </authorList>
    </citation>
    <scope>NUCLEOTIDE SEQUENCE</scope>
    <source>
        <strain evidence="10">RS0144</strain>
    </source>
</reference>
<feature type="compositionally biased region" description="Acidic residues" evidence="8">
    <location>
        <begin position="541"/>
        <end position="553"/>
    </location>
</feature>
<keyword evidence="5" id="KW-0949">S-adenosyl-L-methionine</keyword>
<dbReference type="GO" id="GO:0046872">
    <property type="term" value="F:metal ion binding"/>
    <property type="evidence" value="ECO:0007669"/>
    <property type="project" value="UniProtKB-KW"/>
</dbReference>
<dbReference type="PANTHER" id="PTHR46223">
    <property type="entry name" value="HISTONE-LYSINE N-METHYLTRANSFERASE SUV39H"/>
    <property type="match status" value="1"/>
</dbReference>
<keyword evidence="11" id="KW-1185">Reference proteome</keyword>
<dbReference type="Pfam" id="PF00856">
    <property type="entry name" value="SET"/>
    <property type="match status" value="1"/>
</dbReference>
<dbReference type="Proteomes" id="UP001432027">
    <property type="component" value="Unassembled WGS sequence"/>
</dbReference>
<feature type="non-terminal residue" evidence="10">
    <location>
        <position position="1"/>
    </location>
</feature>
<organism evidence="10 11">
    <name type="scientific">Pristionchus entomophagus</name>
    <dbReference type="NCBI Taxonomy" id="358040"/>
    <lineage>
        <taxon>Eukaryota</taxon>
        <taxon>Metazoa</taxon>
        <taxon>Ecdysozoa</taxon>
        <taxon>Nematoda</taxon>
        <taxon>Chromadorea</taxon>
        <taxon>Rhabditida</taxon>
        <taxon>Rhabditina</taxon>
        <taxon>Diplogasteromorpha</taxon>
        <taxon>Diplogasteroidea</taxon>
        <taxon>Neodiplogasteridae</taxon>
        <taxon>Pristionchus</taxon>
    </lineage>
</organism>
<dbReference type="InterPro" id="IPR050973">
    <property type="entry name" value="H3K9_Histone-Lys_N-MTase"/>
</dbReference>
<feature type="compositionally biased region" description="Basic and acidic residues" evidence="8">
    <location>
        <begin position="511"/>
        <end position="540"/>
    </location>
</feature>
<accession>A0AAV5UFC6</accession>
<evidence type="ECO:0000259" key="9">
    <source>
        <dbReference type="PROSITE" id="PS50280"/>
    </source>
</evidence>
<evidence type="ECO:0000256" key="8">
    <source>
        <dbReference type="SAM" id="MobiDB-lite"/>
    </source>
</evidence>
<feature type="region of interest" description="Disordered" evidence="8">
    <location>
        <begin position="458"/>
        <end position="553"/>
    </location>
</feature>
<evidence type="ECO:0000256" key="6">
    <source>
        <dbReference type="ARBA" id="ARBA00022723"/>
    </source>
</evidence>
<name>A0AAV5UFC6_9BILA</name>
<dbReference type="PROSITE" id="PS50280">
    <property type="entry name" value="SET"/>
    <property type="match status" value="1"/>
</dbReference>
<feature type="compositionally biased region" description="Acidic residues" evidence="8">
    <location>
        <begin position="467"/>
        <end position="484"/>
    </location>
</feature>
<evidence type="ECO:0000256" key="3">
    <source>
        <dbReference type="ARBA" id="ARBA00022603"/>
    </source>
</evidence>
<comment type="caution">
    <text evidence="10">The sequence shown here is derived from an EMBL/GenBank/DDBJ whole genome shotgun (WGS) entry which is preliminary data.</text>
</comment>
<dbReference type="PANTHER" id="PTHR46223:SF3">
    <property type="entry name" value="HISTONE-LYSINE N-METHYLTRANSFERASE SET-23"/>
    <property type="match status" value="1"/>
</dbReference>
<keyword evidence="6" id="KW-0479">Metal-binding</keyword>
<evidence type="ECO:0000256" key="2">
    <source>
        <dbReference type="ARBA" id="ARBA00022454"/>
    </source>
</evidence>
<gene>
    <name evidence="10" type="ORF">PENTCL1PPCAC_27257</name>
</gene>
<keyword evidence="2" id="KW-0158">Chromosome</keyword>
<sequence length="553" mass="64067">IMNFQVEDRRHETVQDMVAQTNRAVEEAEKNGTGEPDWTVDFILCPSLEYPTKKNEESTPKRIIVKYHGFPIPSFVNVVRRFNWSCDPNFVISPDKDDFVEMEAVLRGLLKKGYSTFYPYRLAPNEEGHGDSQFVENPITLHKLRVRVAEWRFTFECDKLNLPPILCEDWTGTVGGRPFSFKWTNNLMPSKKVRRALRQDDDFGHFKCNGTDGCAKEDNSACDSLIINKNPKDRRCDGCVLITSSKSNESTIDKTPLECCMSCACDVETCGNRVVQKGRQHIFLIFKHHEKGFVVLAYDNIKKGTFCGEYTGEVITAHEAMLREDQSYQMEMPHVRAKKDDDGKKRKKTHRKLIIDAKNFGNETRFVSHACSPNLAIVPVYVERYGGHYNRMAFVANRDIAIGEELTIDYRPRLKLKMKEENNPLPFFDNCLCGNEDRCKFKKRSEEELVELRKEADEQAKKRAREAEDDEDSFSEGESDEEDEERKKEKKAVRDGQARRERAGKRWGNPMKDEELVEEKKEKRVAKNDEEKENEDKGNEGDDEEIKEDEEME</sequence>
<dbReference type="Gene3D" id="2.170.270.10">
    <property type="entry name" value="SET domain"/>
    <property type="match status" value="1"/>
</dbReference>
<evidence type="ECO:0000256" key="5">
    <source>
        <dbReference type="ARBA" id="ARBA00022691"/>
    </source>
</evidence>
<keyword evidence="4" id="KW-0808">Transferase</keyword>
<dbReference type="InterPro" id="IPR046341">
    <property type="entry name" value="SET_dom_sf"/>
</dbReference>
<evidence type="ECO:0000256" key="1">
    <source>
        <dbReference type="ARBA" id="ARBA00004286"/>
    </source>
</evidence>
<dbReference type="GO" id="GO:0032259">
    <property type="term" value="P:methylation"/>
    <property type="evidence" value="ECO:0007669"/>
    <property type="project" value="UniProtKB-KW"/>
</dbReference>
<dbReference type="GO" id="GO:0008168">
    <property type="term" value="F:methyltransferase activity"/>
    <property type="evidence" value="ECO:0007669"/>
    <property type="project" value="UniProtKB-KW"/>
</dbReference>
<dbReference type="InterPro" id="IPR001214">
    <property type="entry name" value="SET_dom"/>
</dbReference>
<keyword evidence="7" id="KW-0862">Zinc</keyword>